<dbReference type="EMBL" id="JASBWV010000018">
    <property type="protein sequence ID" value="KAJ9121153.1"/>
    <property type="molecule type" value="Genomic_DNA"/>
</dbReference>
<dbReference type="Proteomes" id="UP001234202">
    <property type="component" value="Unassembled WGS sequence"/>
</dbReference>
<accession>A0ACC2XBF6</accession>
<proteinExistence type="predicted"/>
<organism evidence="1 2">
    <name type="scientific">Naganishia onofrii</name>
    <dbReference type="NCBI Taxonomy" id="1851511"/>
    <lineage>
        <taxon>Eukaryota</taxon>
        <taxon>Fungi</taxon>
        <taxon>Dikarya</taxon>
        <taxon>Basidiomycota</taxon>
        <taxon>Agaricomycotina</taxon>
        <taxon>Tremellomycetes</taxon>
        <taxon>Filobasidiales</taxon>
        <taxon>Filobasidiaceae</taxon>
        <taxon>Naganishia</taxon>
    </lineage>
</organism>
<name>A0ACC2XBF6_9TREE</name>
<comment type="caution">
    <text evidence="1">The sequence shown here is derived from an EMBL/GenBank/DDBJ whole genome shotgun (WGS) entry which is preliminary data.</text>
</comment>
<protein>
    <submittedName>
        <fullName evidence="1">Uncharacterized protein</fullName>
    </submittedName>
</protein>
<keyword evidence="2" id="KW-1185">Reference proteome</keyword>
<reference evidence="1" key="1">
    <citation type="submission" date="2023-04" db="EMBL/GenBank/DDBJ databases">
        <title>Draft Genome sequencing of Naganishia species isolated from polar environments using Oxford Nanopore Technology.</title>
        <authorList>
            <person name="Leo P."/>
            <person name="Venkateswaran K."/>
        </authorList>
    </citation>
    <scope>NUCLEOTIDE SEQUENCE</scope>
    <source>
        <strain evidence="1">DBVPG 5303</strain>
    </source>
</reference>
<evidence type="ECO:0000313" key="1">
    <source>
        <dbReference type="EMBL" id="KAJ9121153.1"/>
    </source>
</evidence>
<sequence>MRAAPIPTRSRSSTTSGVPSSRSGNAPSHIALPAAPHSSSWTSNAFAAFGNGGSTSGSARGSPGTPGSAPGTPSAELGPSAGTPGRAATESRTEQQRPVTSPTSPRAGFLPNLIQRTRARSSTLSGRRNQGQANPPQNAANQGLSPSQSGNQPQGSMAAPNGVNGSRRGTPVLTRSVSTPQQGCELSGFKSTHHEHRRSNPLLCGSVNTHAPSANITTTEANPTPTGPTFRIRLVPHLETYRSLHFEPVVRDLQPCSGPDRFDGTVLKVGRFTEKQSQALQQQQQQQGAGTNNVAHSQALAAALRDATGAQGQEVPAFTAGINGDPAFNPFTFSNTDPAAVAAAVPAAAPATTGNNLTSTVLVNGFPLTGERPAMGMGGGGHLTSAKVAFKSKVVSRAHAEIWCEAGGKFFVRDTKSSSGTFLNHIRLSNPNTESRPYPIKDGDIIQLGVDYQGGTEEMYRCVKMKIEVGRERSRGPNNFKQQRSNETASRARRCAGIAVRGLCGKQWQQGEEGSVESQRYGLLYLSLLRDGCTGFVYRFHYKCIRPMLQIHHPGFACPLCRTFHDLEADVEVDDAWEVASRRASLRRESAQIPDVDMAHLASPSVQSVNSPMVVDTPGTGNDSPVDPTSTDPASDQSRSIDSDAPLPETEGAVAHADSPIAIHTMSLGGLPIPGFNEANLNPEYAGLDAATPMNTTFLSTLAESPLGANSLTALGGVVRTPARLDDVGEEETDDVRLREPADQLYT</sequence>
<gene>
    <name evidence="1" type="ORF">QFC24_004827</name>
</gene>
<evidence type="ECO:0000313" key="2">
    <source>
        <dbReference type="Proteomes" id="UP001234202"/>
    </source>
</evidence>